<keyword evidence="3" id="KW-1185">Reference proteome</keyword>
<evidence type="ECO:0000313" key="3">
    <source>
        <dbReference type="Proteomes" id="UP000191342"/>
    </source>
</evidence>
<evidence type="ECO:0000313" key="2">
    <source>
        <dbReference type="EMBL" id="OQE31137.1"/>
    </source>
</evidence>
<reference evidence="3" key="1">
    <citation type="journal article" date="2017" name="Nat. Microbiol.">
        <title>Global analysis of biosynthetic gene clusters reveals vast potential of secondary metabolite production in Penicillium species.</title>
        <authorList>
            <person name="Nielsen J.C."/>
            <person name="Grijseels S."/>
            <person name="Prigent S."/>
            <person name="Ji B."/>
            <person name="Dainat J."/>
            <person name="Nielsen K.F."/>
            <person name="Frisvad J.C."/>
            <person name="Workman M."/>
            <person name="Nielsen J."/>
        </authorList>
    </citation>
    <scope>NUCLEOTIDE SEQUENCE [LARGE SCALE GENOMIC DNA]</scope>
    <source>
        <strain evidence="3">IBT 14082</strain>
    </source>
</reference>
<accession>A0A1V6TXR7</accession>
<feature type="compositionally biased region" description="Polar residues" evidence="1">
    <location>
        <begin position="43"/>
        <end position="52"/>
    </location>
</feature>
<dbReference type="EMBL" id="MLQL01000002">
    <property type="protein sequence ID" value="OQE31137.1"/>
    <property type="molecule type" value="Genomic_DNA"/>
</dbReference>
<dbReference type="AlphaFoldDB" id="A0A1V6TXR7"/>
<feature type="region of interest" description="Disordered" evidence="1">
    <location>
        <begin position="1"/>
        <end position="52"/>
    </location>
</feature>
<name>A0A1V6TXR7_9EURO</name>
<gene>
    <name evidence="2" type="ORF">PENFLA_c002G07889</name>
</gene>
<evidence type="ECO:0000256" key="1">
    <source>
        <dbReference type="SAM" id="MobiDB-lite"/>
    </source>
</evidence>
<organism evidence="2 3">
    <name type="scientific">Penicillium flavigenum</name>
    <dbReference type="NCBI Taxonomy" id="254877"/>
    <lineage>
        <taxon>Eukaryota</taxon>
        <taxon>Fungi</taxon>
        <taxon>Dikarya</taxon>
        <taxon>Ascomycota</taxon>
        <taxon>Pezizomycotina</taxon>
        <taxon>Eurotiomycetes</taxon>
        <taxon>Eurotiomycetidae</taxon>
        <taxon>Eurotiales</taxon>
        <taxon>Aspergillaceae</taxon>
        <taxon>Penicillium</taxon>
    </lineage>
</organism>
<sequence>MSYFIKNNEKPKKKKPRKKTDYTTPSYDKTWAPDPSWDLSPEGENSQTLSSSFAAQCSLDPKTDSVVLSQPAKGKVPWADSDVKDPFLLLPWFALEEVLVHLPDLPTLHQLCRASPAVADYLNHTPGLFPMVFERIVEPCESEVDVESDTITIPEPRQFEAGVNKDTSIFFRMLVYLWWREDSAANNVPADENPIPGTFYDESMWSVNHSSTGFLGLSWLGQVKLPQSTPAKILRHLLVLASRIRADTHAFFHETIELCMSVPLEIIGEWKIKKAYWPKGGRPRGTPYPRDGDWPLTWLEEQRLQQAFLKPYIFSVMRRVVCEKGLLDTTPPAPSADLGRMQWLLESYPNTLQYLKTNSLVDFWRPFADEDCTTDSFGNPCPQRMEPMEQLETVLTWMEENKVKASKRRKQRPEFMACCPKFGQLSRAQLEHGAWSLQFVFQPAAAFAQNCTVIPHSGVKGAGLRGEFQKFGVAFWDDERMMGLGLSTKRMMNRWTDQKELAFRWSALLLWCKKKGIKVNGKKKGWHFRSRTAPIP</sequence>
<dbReference type="Proteomes" id="UP000191342">
    <property type="component" value="Unassembled WGS sequence"/>
</dbReference>
<dbReference type="STRING" id="254877.A0A1V6TXR7"/>
<protein>
    <submittedName>
        <fullName evidence="2">Uncharacterized protein</fullName>
    </submittedName>
</protein>
<proteinExistence type="predicted"/>
<dbReference type="OrthoDB" id="4358152at2759"/>
<comment type="caution">
    <text evidence="2">The sequence shown here is derived from an EMBL/GenBank/DDBJ whole genome shotgun (WGS) entry which is preliminary data.</text>
</comment>